<evidence type="ECO:0000256" key="7">
    <source>
        <dbReference type="ARBA" id="ARBA00022801"/>
    </source>
</evidence>
<dbReference type="PANTHER" id="PTHR10642:SF26">
    <property type="entry name" value="RIBONUCLEASE H1"/>
    <property type="match status" value="1"/>
</dbReference>
<dbReference type="EMBL" id="JBGFUD010000626">
    <property type="protein sequence ID" value="MFH4974927.1"/>
    <property type="molecule type" value="Genomic_DNA"/>
</dbReference>
<organism evidence="9 10">
    <name type="scientific">Gnathostoma spinigerum</name>
    <dbReference type="NCBI Taxonomy" id="75299"/>
    <lineage>
        <taxon>Eukaryota</taxon>
        <taxon>Metazoa</taxon>
        <taxon>Ecdysozoa</taxon>
        <taxon>Nematoda</taxon>
        <taxon>Chromadorea</taxon>
        <taxon>Rhabditida</taxon>
        <taxon>Spirurina</taxon>
        <taxon>Gnathostomatomorpha</taxon>
        <taxon>Gnathostomatoidea</taxon>
        <taxon>Gnathostomatidae</taxon>
        <taxon>Gnathostoma</taxon>
    </lineage>
</organism>
<dbReference type="Pfam" id="PF00075">
    <property type="entry name" value="RNase_H"/>
    <property type="match status" value="1"/>
</dbReference>
<dbReference type="GO" id="GO:0004523">
    <property type="term" value="F:RNA-DNA hybrid ribonuclease activity"/>
    <property type="evidence" value="ECO:0007669"/>
    <property type="project" value="UniProtKB-EC"/>
</dbReference>
<gene>
    <name evidence="9" type="ORF">AB6A40_001636</name>
</gene>
<sequence>MHSRTGAIGVPQSVAPHPHARVAFSIHTYEIDPMFERFVGRLTCNICTSKLGRHYIVSRTSLLSNRCQCKVIKQSSQVIQRRCVYTSSLCSSGSLRSFPPHETYGLFRSEYEESDRASSEETKPAKPLPLSVEEKEKEDWNCAPVVTTLSGVIHDVDDKSYYIGVYWGKNDSSNHLKRLRDEVVDQSGAEIEACCLALKQAIYNLHLPRVIVKIRSQYIIRCVEKFLSRWMAFGWVTSNGKPVRNAKELQELGRCLEFIDAKFIVDENSDLKRSALLNSLLKEQNVISNPDYENLKRLARSAPMGGSLAVTSASSSVPTVSVFGVFHSETSRGTAFPRAGYGVYWENEACPSVSGRLSMFPATLFRAQLHAIQVALEQAVSAGYDTVVIRTDALHFLKHFRNGWRKSDGSAVKNYPQYKNIVNLCSKIKARFIATAENDQLLLSAKDLAESGLTQPLVGNQKWRRRAEEILSWKVVTDSPLDDGIQSSRVCVVSMRDNGRMKCAVYWEKDPIRLSCCHCLDDSKSTTVAKALNFAVQNALKQAIKSGDSFLTVRTNSKRLLKTVIEWMPSWKLNNWTNSLKKPIKHAEMWKELESLMQKVKVKWEYAHESEQNEELRSLDKKAFEFIQSAAKDGAESPKNL</sequence>
<dbReference type="PROSITE" id="PS50879">
    <property type="entry name" value="RNASE_H_1"/>
    <property type="match status" value="1"/>
</dbReference>
<evidence type="ECO:0000256" key="5">
    <source>
        <dbReference type="ARBA" id="ARBA00022723"/>
    </source>
</evidence>
<evidence type="ECO:0000259" key="8">
    <source>
        <dbReference type="PROSITE" id="PS50879"/>
    </source>
</evidence>
<evidence type="ECO:0000256" key="1">
    <source>
        <dbReference type="ARBA" id="ARBA00000077"/>
    </source>
</evidence>
<keyword evidence="10" id="KW-1185">Reference proteome</keyword>
<evidence type="ECO:0000256" key="6">
    <source>
        <dbReference type="ARBA" id="ARBA00022759"/>
    </source>
</evidence>
<dbReference type="Gene3D" id="3.30.420.10">
    <property type="entry name" value="Ribonuclease H-like superfamily/Ribonuclease H"/>
    <property type="match status" value="3"/>
</dbReference>
<dbReference type="InterPro" id="IPR012337">
    <property type="entry name" value="RNaseH-like_sf"/>
</dbReference>
<accession>A0ABD6EE08</accession>
<name>A0ABD6EE08_9BILA</name>
<protein>
    <recommendedName>
        <fullName evidence="3">ribonuclease H</fullName>
        <ecNumber evidence="3">3.1.26.4</ecNumber>
    </recommendedName>
</protein>
<evidence type="ECO:0000256" key="3">
    <source>
        <dbReference type="ARBA" id="ARBA00012180"/>
    </source>
</evidence>
<proteinExistence type="inferred from homology"/>
<evidence type="ECO:0000313" key="10">
    <source>
        <dbReference type="Proteomes" id="UP001608902"/>
    </source>
</evidence>
<dbReference type="InterPro" id="IPR050092">
    <property type="entry name" value="RNase_H"/>
</dbReference>
<dbReference type="Proteomes" id="UP001608902">
    <property type="component" value="Unassembled WGS sequence"/>
</dbReference>
<keyword evidence="4" id="KW-0540">Nuclease</keyword>
<dbReference type="GO" id="GO:0046872">
    <property type="term" value="F:metal ion binding"/>
    <property type="evidence" value="ECO:0007669"/>
    <property type="project" value="UniProtKB-KW"/>
</dbReference>
<dbReference type="EC" id="3.1.26.4" evidence="3"/>
<keyword evidence="6" id="KW-0255">Endonuclease</keyword>
<reference evidence="9 10" key="1">
    <citation type="submission" date="2024-08" db="EMBL/GenBank/DDBJ databases">
        <title>Gnathostoma spinigerum genome.</title>
        <authorList>
            <person name="Gonzalez-Bertolin B."/>
            <person name="Monzon S."/>
            <person name="Zaballos A."/>
            <person name="Jimenez P."/>
            <person name="Dekumyoy P."/>
            <person name="Varona S."/>
            <person name="Cuesta I."/>
            <person name="Sumanam S."/>
            <person name="Adisakwattana P."/>
            <person name="Gasser R.B."/>
            <person name="Hernandez-Gonzalez A."/>
            <person name="Young N.D."/>
            <person name="Perteguer M.J."/>
        </authorList>
    </citation>
    <scope>NUCLEOTIDE SEQUENCE [LARGE SCALE GENOMIC DNA]</scope>
    <source>
        <strain evidence="9">AL3</strain>
        <tissue evidence="9">Liver</tissue>
    </source>
</reference>
<evidence type="ECO:0000313" key="9">
    <source>
        <dbReference type="EMBL" id="MFH4974927.1"/>
    </source>
</evidence>
<evidence type="ECO:0000256" key="4">
    <source>
        <dbReference type="ARBA" id="ARBA00022722"/>
    </source>
</evidence>
<keyword evidence="7" id="KW-0378">Hydrolase</keyword>
<dbReference type="InterPro" id="IPR036397">
    <property type="entry name" value="RNaseH_sf"/>
</dbReference>
<dbReference type="AlphaFoldDB" id="A0ABD6EE08"/>
<comment type="catalytic activity">
    <reaction evidence="1">
        <text>Endonucleolytic cleavage to 5'-phosphomonoester.</text>
        <dbReference type="EC" id="3.1.26.4"/>
    </reaction>
</comment>
<dbReference type="PANTHER" id="PTHR10642">
    <property type="entry name" value="RIBONUCLEASE H1"/>
    <property type="match status" value="1"/>
</dbReference>
<dbReference type="SUPFAM" id="SSF53098">
    <property type="entry name" value="Ribonuclease H-like"/>
    <property type="match status" value="3"/>
</dbReference>
<evidence type="ECO:0000256" key="2">
    <source>
        <dbReference type="ARBA" id="ARBA00005300"/>
    </source>
</evidence>
<feature type="domain" description="RNase H type-1" evidence="8">
    <location>
        <begin position="479"/>
        <end position="625"/>
    </location>
</feature>
<comment type="similarity">
    <text evidence="2">Belongs to the RNase H family.</text>
</comment>
<keyword evidence="5" id="KW-0479">Metal-binding</keyword>
<dbReference type="InterPro" id="IPR002156">
    <property type="entry name" value="RNaseH_domain"/>
</dbReference>
<comment type="caution">
    <text evidence="9">The sequence shown here is derived from an EMBL/GenBank/DDBJ whole genome shotgun (WGS) entry which is preliminary data.</text>
</comment>